<dbReference type="InterPro" id="IPR041588">
    <property type="entry name" value="Integrase_H2C2"/>
</dbReference>
<dbReference type="Pfam" id="PF17921">
    <property type="entry name" value="Integrase_H2C2"/>
    <property type="match status" value="1"/>
</dbReference>
<dbReference type="RefSeq" id="XP_018949974.2">
    <property type="nucleotide sequence ID" value="XM_019094429.2"/>
</dbReference>
<evidence type="ECO:0000256" key="2">
    <source>
        <dbReference type="SAM" id="MobiDB-lite"/>
    </source>
</evidence>
<dbReference type="Proteomes" id="UP001155660">
    <property type="component" value="Chromosome A12"/>
</dbReference>
<evidence type="ECO:0000313" key="5">
    <source>
        <dbReference type="RefSeq" id="XP_018949976.2"/>
    </source>
</evidence>
<dbReference type="KEGG" id="ccar:109079250"/>
<dbReference type="FunFam" id="1.10.340.70:FF:000001">
    <property type="entry name" value="Retrovirus-related Pol polyprotein from transposon gypsy-like Protein"/>
    <property type="match status" value="1"/>
</dbReference>
<evidence type="ECO:0000313" key="4">
    <source>
        <dbReference type="RefSeq" id="XP_018949974.2"/>
    </source>
</evidence>
<evidence type="ECO:0000256" key="1">
    <source>
        <dbReference type="ARBA" id="ARBA00039658"/>
    </source>
</evidence>
<sequence length="282" mass="31447">MTLAGGLRRAHRKCSTGGSKNKRPPVPRPSGLRQCGQSGQDIDTTPADRNEDQAPYNLCAWRHQRSACAASHHRGADRRLARRCRARPRPTRTGPTGKRLARVRPPTRHRHPARQPSREPPNQEAQQESPKTSCAAGLSSPPPPPNLYFDLFQQVTGAGGFSREQHEDDRLKHCWAQVRVAEGKELQPAPHPIFIVENGLLYCVAQRRGEEKTLLVVPRSKTEAVIEIAHAHPMAGHLGAQNTVQRLRDRFHWPGLEAEVHRFCQACPTCQRTSPRTPPPAC</sequence>
<reference evidence="4 5" key="1">
    <citation type="submission" date="2025-04" db="UniProtKB">
        <authorList>
            <consortium name="RefSeq"/>
        </authorList>
    </citation>
    <scope>IDENTIFICATION</scope>
    <source>
        <tissue evidence="4 5">Muscle</tissue>
    </source>
</reference>
<evidence type="ECO:0000259" key="3">
    <source>
        <dbReference type="Pfam" id="PF17921"/>
    </source>
</evidence>
<feature type="compositionally biased region" description="Basic residues" evidence="2">
    <location>
        <begin position="8"/>
        <end position="25"/>
    </location>
</feature>
<accession>A0A9Q9V8E7</accession>
<gene>
    <name evidence="4 5" type="primary">LOC109079250</name>
</gene>
<dbReference type="RefSeq" id="XP_018949976.2">
    <property type="nucleotide sequence ID" value="XM_019094431.2"/>
</dbReference>
<feature type="domain" description="Integrase zinc-binding" evidence="3">
    <location>
        <begin position="217"/>
        <end position="276"/>
    </location>
</feature>
<dbReference type="PANTHER" id="PTHR37984:SF15">
    <property type="entry name" value="INTEGRASE CATALYTIC DOMAIN-CONTAINING PROTEIN"/>
    <property type="match status" value="1"/>
</dbReference>
<dbReference type="AlphaFoldDB" id="A0A9Q9V8E7"/>
<feature type="region of interest" description="Disordered" evidence="2">
    <location>
        <begin position="69"/>
        <end position="140"/>
    </location>
</feature>
<protein>
    <recommendedName>
        <fullName evidence="1">Gypsy retrotransposon integrase-like protein 1</fullName>
    </recommendedName>
</protein>
<feature type="compositionally biased region" description="Polar residues" evidence="2">
    <location>
        <begin position="123"/>
        <end position="132"/>
    </location>
</feature>
<proteinExistence type="predicted"/>
<feature type="compositionally biased region" description="Basic residues" evidence="2">
    <location>
        <begin position="71"/>
        <end position="90"/>
    </location>
</feature>
<organism evidence="5">
    <name type="scientific">Cyprinus carpio</name>
    <name type="common">Common carp</name>
    <dbReference type="NCBI Taxonomy" id="7962"/>
    <lineage>
        <taxon>Eukaryota</taxon>
        <taxon>Metazoa</taxon>
        <taxon>Chordata</taxon>
        <taxon>Craniata</taxon>
        <taxon>Vertebrata</taxon>
        <taxon>Euteleostomi</taxon>
        <taxon>Actinopterygii</taxon>
        <taxon>Neopterygii</taxon>
        <taxon>Teleostei</taxon>
        <taxon>Ostariophysi</taxon>
        <taxon>Cypriniformes</taxon>
        <taxon>Cyprinidae</taxon>
        <taxon>Cyprininae</taxon>
        <taxon>Cyprinus</taxon>
    </lineage>
</organism>
<dbReference type="InterPro" id="IPR050951">
    <property type="entry name" value="Retrovirus_Pol_polyprotein"/>
</dbReference>
<name>A0A9Q9V8E7_CYPCA</name>
<feature type="region of interest" description="Disordered" evidence="2">
    <location>
        <begin position="1"/>
        <end position="52"/>
    </location>
</feature>
<dbReference type="OrthoDB" id="10000497at2759"/>
<feature type="compositionally biased region" description="Basic residues" evidence="2">
    <location>
        <begin position="99"/>
        <end position="113"/>
    </location>
</feature>
<dbReference type="GeneID" id="109079250"/>
<dbReference type="PANTHER" id="PTHR37984">
    <property type="entry name" value="PROTEIN CBG26694"/>
    <property type="match status" value="1"/>
</dbReference>